<keyword evidence="2" id="KW-1185">Reference proteome</keyword>
<name>A0AAV7PX94_PLEWA</name>
<evidence type="ECO:0000313" key="2">
    <source>
        <dbReference type="Proteomes" id="UP001066276"/>
    </source>
</evidence>
<dbReference type="EMBL" id="JANPWB010000011">
    <property type="protein sequence ID" value="KAJ1132972.1"/>
    <property type="molecule type" value="Genomic_DNA"/>
</dbReference>
<comment type="caution">
    <text evidence="1">The sequence shown here is derived from an EMBL/GenBank/DDBJ whole genome shotgun (WGS) entry which is preliminary data.</text>
</comment>
<accession>A0AAV7PX94</accession>
<reference evidence="1" key="1">
    <citation type="journal article" date="2022" name="bioRxiv">
        <title>Sequencing and chromosome-scale assembly of the giantPleurodeles waltlgenome.</title>
        <authorList>
            <person name="Brown T."/>
            <person name="Elewa A."/>
            <person name="Iarovenko S."/>
            <person name="Subramanian E."/>
            <person name="Araus A.J."/>
            <person name="Petzold A."/>
            <person name="Susuki M."/>
            <person name="Suzuki K.-i.T."/>
            <person name="Hayashi T."/>
            <person name="Toyoda A."/>
            <person name="Oliveira C."/>
            <person name="Osipova E."/>
            <person name="Leigh N.D."/>
            <person name="Simon A."/>
            <person name="Yun M.H."/>
        </authorList>
    </citation>
    <scope>NUCLEOTIDE SEQUENCE</scope>
    <source>
        <strain evidence="1">20211129_DDA</strain>
        <tissue evidence="1">Liver</tissue>
    </source>
</reference>
<evidence type="ECO:0000313" key="1">
    <source>
        <dbReference type="EMBL" id="KAJ1132972.1"/>
    </source>
</evidence>
<dbReference type="AlphaFoldDB" id="A0AAV7PX94"/>
<protein>
    <submittedName>
        <fullName evidence="1">Uncharacterized protein</fullName>
    </submittedName>
</protein>
<organism evidence="1 2">
    <name type="scientific">Pleurodeles waltl</name>
    <name type="common">Iberian ribbed newt</name>
    <dbReference type="NCBI Taxonomy" id="8319"/>
    <lineage>
        <taxon>Eukaryota</taxon>
        <taxon>Metazoa</taxon>
        <taxon>Chordata</taxon>
        <taxon>Craniata</taxon>
        <taxon>Vertebrata</taxon>
        <taxon>Euteleostomi</taxon>
        <taxon>Amphibia</taxon>
        <taxon>Batrachia</taxon>
        <taxon>Caudata</taxon>
        <taxon>Salamandroidea</taxon>
        <taxon>Salamandridae</taxon>
        <taxon>Pleurodelinae</taxon>
        <taxon>Pleurodeles</taxon>
    </lineage>
</organism>
<gene>
    <name evidence="1" type="ORF">NDU88_011273</name>
</gene>
<proteinExistence type="predicted"/>
<sequence length="78" mass="8380">MIRAGALTGPVDTQARTAEVDEGALRTAESLETDCFNRAKNVDSEADGRFFGSEEEVGRLGSEVEDKCFGSEEEASSF</sequence>
<dbReference type="Proteomes" id="UP001066276">
    <property type="component" value="Chromosome 7"/>
</dbReference>